<dbReference type="EMBL" id="JEMN01001509">
    <property type="protein sequence ID" value="KXH35275.1"/>
    <property type="molecule type" value="Genomic_DNA"/>
</dbReference>
<feature type="region of interest" description="Disordered" evidence="1">
    <location>
        <begin position="1"/>
        <end position="49"/>
    </location>
</feature>
<dbReference type="Proteomes" id="UP000070054">
    <property type="component" value="Unassembled WGS sequence"/>
</dbReference>
<proteinExistence type="predicted"/>
<sequence length="49" mass="5491">MSQSGFVTPPSEEPHTSAPTNHLMGDSTAPRRRMLTRFPPPERKSRRSA</sequence>
<evidence type="ECO:0000313" key="3">
    <source>
        <dbReference type="Proteomes" id="UP000070054"/>
    </source>
</evidence>
<accession>A0A135SHC7</accession>
<reference evidence="2 3" key="1">
    <citation type="submission" date="2014-02" db="EMBL/GenBank/DDBJ databases">
        <title>The genome sequence of Colletotrichum nymphaeae SA-01.</title>
        <authorList>
            <person name="Baroncelli R."/>
            <person name="Thon M.R."/>
        </authorList>
    </citation>
    <scope>NUCLEOTIDE SEQUENCE [LARGE SCALE GENOMIC DNA]</scope>
    <source>
        <strain evidence="2 3">SA-01</strain>
    </source>
</reference>
<keyword evidence="3" id="KW-1185">Reference proteome</keyword>
<evidence type="ECO:0000313" key="2">
    <source>
        <dbReference type="EMBL" id="KXH35275.1"/>
    </source>
</evidence>
<gene>
    <name evidence="2" type="ORF">CNYM01_07966</name>
</gene>
<dbReference type="AlphaFoldDB" id="A0A135SHC7"/>
<name>A0A135SHC7_9PEZI</name>
<protein>
    <submittedName>
        <fullName evidence="2">Uncharacterized protein</fullName>
    </submittedName>
</protein>
<comment type="caution">
    <text evidence="2">The sequence shown here is derived from an EMBL/GenBank/DDBJ whole genome shotgun (WGS) entry which is preliminary data.</text>
</comment>
<evidence type="ECO:0000256" key="1">
    <source>
        <dbReference type="SAM" id="MobiDB-lite"/>
    </source>
</evidence>
<organism evidence="2 3">
    <name type="scientific">Colletotrichum nymphaeae SA-01</name>
    <dbReference type="NCBI Taxonomy" id="1460502"/>
    <lineage>
        <taxon>Eukaryota</taxon>
        <taxon>Fungi</taxon>
        <taxon>Dikarya</taxon>
        <taxon>Ascomycota</taxon>
        <taxon>Pezizomycotina</taxon>
        <taxon>Sordariomycetes</taxon>
        <taxon>Hypocreomycetidae</taxon>
        <taxon>Glomerellales</taxon>
        <taxon>Glomerellaceae</taxon>
        <taxon>Colletotrichum</taxon>
        <taxon>Colletotrichum acutatum species complex</taxon>
    </lineage>
</organism>